<reference evidence="5 6" key="1">
    <citation type="submission" date="2019-02" db="EMBL/GenBank/DDBJ databases">
        <title>Deep-cultivation of Planctomycetes and their phenomic and genomic characterization uncovers novel biology.</title>
        <authorList>
            <person name="Wiegand S."/>
            <person name="Jogler M."/>
            <person name="Boedeker C."/>
            <person name="Pinto D."/>
            <person name="Vollmers J."/>
            <person name="Rivas-Marin E."/>
            <person name="Kohn T."/>
            <person name="Peeters S.H."/>
            <person name="Heuer A."/>
            <person name="Rast P."/>
            <person name="Oberbeckmann S."/>
            <person name="Bunk B."/>
            <person name="Jeske O."/>
            <person name="Meyerdierks A."/>
            <person name="Storesund J.E."/>
            <person name="Kallscheuer N."/>
            <person name="Luecker S."/>
            <person name="Lage O.M."/>
            <person name="Pohl T."/>
            <person name="Merkel B.J."/>
            <person name="Hornburger P."/>
            <person name="Mueller R.-W."/>
            <person name="Bruemmer F."/>
            <person name="Labrenz M."/>
            <person name="Spormann A.M."/>
            <person name="Op den Camp H."/>
            <person name="Overmann J."/>
            <person name="Amann R."/>
            <person name="Jetten M.S.M."/>
            <person name="Mascher T."/>
            <person name="Medema M.H."/>
            <person name="Devos D.P."/>
            <person name="Kaster A.-K."/>
            <person name="Ovreas L."/>
            <person name="Rohde M."/>
            <person name="Galperin M.Y."/>
            <person name="Jogler C."/>
        </authorList>
    </citation>
    <scope>NUCLEOTIDE SEQUENCE [LARGE SCALE GENOMIC DNA]</scope>
    <source>
        <strain evidence="5 6">ETA_A1</strain>
    </source>
</reference>
<evidence type="ECO:0000256" key="1">
    <source>
        <dbReference type="ARBA" id="ARBA00008779"/>
    </source>
</evidence>
<feature type="chain" id="PRO_5021975715" evidence="3">
    <location>
        <begin position="23"/>
        <end position="491"/>
    </location>
</feature>
<proteinExistence type="inferred from homology"/>
<dbReference type="Gene3D" id="3.30.1120.10">
    <property type="match status" value="1"/>
</dbReference>
<evidence type="ECO:0000259" key="4">
    <source>
        <dbReference type="Pfam" id="PF00884"/>
    </source>
</evidence>
<dbReference type="Gene3D" id="3.40.720.10">
    <property type="entry name" value="Alkaline Phosphatase, subunit A"/>
    <property type="match status" value="1"/>
</dbReference>
<gene>
    <name evidence="5" type="primary">atsA_12</name>
    <name evidence="5" type="ORF">ETAA1_41540</name>
</gene>
<dbReference type="EMBL" id="CP036273">
    <property type="protein sequence ID" value="QDU22178.1"/>
    <property type="molecule type" value="Genomic_DNA"/>
</dbReference>
<dbReference type="Pfam" id="PF14707">
    <property type="entry name" value="Sulfatase_C"/>
    <property type="match status" value="1"/>
</dbReference>
<keyword evidence="6" id="KW-1185">Reference proteome</keyword>
<sequence precursor="true">MRITPRAWALVAAIVLPGTTVASEIRPPNVVLIVADDLGYGDLGCYGAKKLRTPHLDQLAAKGTRFSSFYVSQPVCTASRASLLTGCYANRVSLFGALNHQSTVGLHPAERLLPELLREAGYATAIYGKWHLGDRPPFLPTRRGFDDFAGLPYSNDNGPLHPTMPGLPPLPFLRGERVIETNPDQGRFTRRFTDLAVEFIGANAHRPFILYLPHVMPHVPIFASPEWRHRSAAGVYGDVVEELDSGVGEVLAAVRRHGLEANTLVLFISDNGPFLSYGSHAGSAGPLREGKLTTWEGGVRVPGIAYWPGRVPAGRVCDEPVMTIDLLPTLVRLAGAKSPALPIDGKDVGPILLGEPNARSPHAAYFFYAGDELHAVRAGRWKLHLPHDYLTVNGPPGEGGKPANWGRAKPEAMSVSGLRGIASRHGYRVERTGQALYDLHADAGETRDVAAAHPDVVRELLAHAERARAELGDALTRRKGTGVRPCGDLKP</sequence>
<dbReference type="OrthoDB" id="9783154at2"/>
<dbReference type="KEGG" id="uli:ETAA1_41540"/>
<dbReference type="InterPro" id="IPR017850">
    <property type="entry name" value="Alkaline_phosphatase_core_sf"/>
</dbReference>
<evidence type="ECO:0000256" key="3">
    <source>
        <dbReference type="SAM" id="SignalP"/>
    </source>
</evidence>
<evidence type="ECO:0000313" key="5">
    <source>
        <dbReference type="EMBL" id="QDU22178.1"/>
    </source>
</evidence>
<dbReference type="EC" id="3.1.6.1" evidence="5"/>
<organism evidence="5 6">
    <name type="scientific">Urbifossiella limnaea</name>
    <dbReference type="NCBI Taxonomy" id="2528023"/>
    <lineage>
        <taxon>Bacteria</taxon>
        <taxon>Pseudomonadati</taxon>
        <taxon>Planctomycetota</taxon>
        <taxon>Planctomycetia</taxon>
        <taxon>Gemmatales</taxon>
        <taxon>Gemmataceae</taxon>
        <taxon>Urbifossiella</taxon>
    </lineage>
</organism>
<evidence type="ECO:0000313" key="6">
    <source>
        <dbReference type="Proteomes" id="UP000319576"/>
    </source>
</evidence>
<dbReference type="Pfam" id="PF00884">
    <property type="entry name" value="Sulfatase"/>
    <property type="match status" value="1"/>
</dbReference>
<keyword evidence="3" id="KW-0732">Signal</keyword>
<protein>
    <submittedName>
        <fullName evidence="5">Arylsulfatase</fullName>
        <ecNumber evidence="5">3.1.6.1</ecNumber>
    </submittedName>
</protein>
<feature type="domain" description="Sulfatase N-terminal" evidence="4">
    <location>
        <begin position="28"/>
        <end position="336"/>
    </location>
</feature>
<keyword evidence="2 5" id="KW-0378">Hydrolase</keyword>
<dbReference type="AlphaFoldDB" id="A0A517XXE5"/>
<dbReference type="GO" id="GO:0004065">
    <property type="term" value="F:arylsulfatase activity"/>
    <property type="evidence" value="ECO:0007669"/>
    <property type="project" value="UniProtKB-EC"/>
</dbReference>
<comment type="similarity">
    <text evidence="1">Belongs to the sulfatase family.</text>
</comment>
<feature type="signal peptide" evidence="3">
    <location>
        <begin position="1"/>
        <end position="22"/>
    </location>
</feature>
<evidence type="ECO:0000256" key="2">
    <source>
        <dbReference type="ARBA" id="ARBA00022801"/>
    </source>
</evidence>
<accession>A0A517XXE5</accession>
<dbReference type="InterPro" id="IPR000917">
    <property type="entry name" value="Sulfatase_N"/>
</dbReference>
<dbReference type="PANTHER" id="PTHR42693">
    <property type="entry name" value="ARYLSULFATASE FAMILY MEMBER"/>
    <property type="match status" value="1"/>
</dbReference>
<dbReference type="CDD" id="cd16026">
    <property type="entry name" value="GALNS_like"/>
    <property type="match status" value="1"/>
</dbReference>
<dbReference type="InterPro" id="IPR050738">
    <property type="entry name" value="Sulfatase"/>
</dbReference>
<dbReference type="SUPFAM" id="SSF53649">
    <property type="entry name" value="Alkaline phosphatase-like"/>
    <property type="match status" value="1"/>
</dbReference>
<dbReference type="PANTHER" id="PTHR42693:SF53">
    <property type="entry name" value="ENDO-4-O-SULFATASE"/>
    <property type="match status" value="1"/>
</dbReference>
<dbReference type="Proteomes" id="UP000319576">
    <property type="component" value="Chromosome"/>
</dbReference>
<name>A0A517XXE5_9BACT</name>